<proteinExistence type="inferred from homology"/>
<evidence type="ECO:0000313" key="4">
    <source>
        <dbReference type="Proteomes" id="UP001174909"/>
    </source>
</evidence>
<accession>A0AA35SJI6</accession>
<dbReference type="InterPro" id="IPR019079">
    <property type="entry name" value="Capsule_synth_CapA"/>
</dbReference>
<evidence type="ECO:0000313" key="3">
    <source>
        <dbReference type="EMBL" id="CAI8030137.1"/>
    </source>
</evidence>
<dbReference type="Pfam" id="PF09587">
    <property type="entry name" value="PGA_cap"/>
    <property type="match status" value="1"/>
</dbReference>
<dbReference type="PANTHER" id="PTHR33393:SF13">
    <property type="entry name" value="PGA BIOSYNTHESIS PROTEIN CAPA"/>
    <property type="match status" value="1"/>
</dbReference>
<feature type="domain" description="Capsule synthesis protein CapA" evidence="2">
    <location>
        <begin position="14"/>
        <end position="335"/>
    </location>
</feature>
<evidence type="ECO:0000256" key="1">
    <source>
        <dbReference type="ARBA" id="ARBA00005662"/>
    </source>
</evidence>
<dbReference type="SMART" id="SM00854">
    <property type="entry name" value="PGA_cap"/>
    <property type="match status" value="1"/>
</dbReference>
<keyword evidence="4" id="KW-1185">Reference proteome</keyword>
<sequence length="456" mass="51190">MTTPIYDAERRDISIAVGGDAMITRRMRAFEEPRFLKLVEVLRAADVSLVNLEMLFHDYESSWQWSSATYTRSDPRNLDELKWMGINAVTTASNHSFDFSEGGFLTTLEHCQEFDLAHAGGGRSLDEARAPAYVDSARGRVAVMGATSTFSEQSRAGAGRPDFAGRPGVNALRHDIAHHVQQDVFDALHRANLELGYEEEHTSYRHFGFRGDDDAADHSTEIDFLDHKFILDEEFAVRTALNEDDRLGMGNWIRGAQKQSDWQVYGVHCHESGPDGDFHGHSRVSPPHFLVDFARWTIDQGCAAFVGHGPHFLRGIEIYKNRPIFYSLGNFVFQNESVLWLPHEAYRRFGLDFNSTPGDYLDTRSGGGTRAFAADPVFWQSVVAVCNYAGGDLKEVVLYPIDMGFGRPIPQRGRPVLAEEPIARETLQWLQEVSRPFGTEISIEETDGDVVGVIRV</sequence>
<comment type="caution">
    <text evidence="3">The sequence shown here is derived from an EMBL/GenBank/DDBJ whole genome shotgun (WGS) entry which is preliminary data.</text>
</comment>
<evidence type="ECO:0000259" key="2">
    <source>
        <dbReference type="SMART" id="SM00854"/>
    </source>
</evidence>
<dbReference type="PANTHER" id="PTHR33393">
    <property type="entry name" value="POLYGLUTAMINE SYNTHESIS ACCESSORY PROTEIN RV0574C-RELATED"/>
    <property type="match status" value="1"/>
</dbReference>
<protein>
    <submittedName>
        <fullName evidence="3">Uncharacterized protein y4sH</fullName>
    </submittedName>
</protein>
<name>A0AA35SJI6_GEOBA</name>
<dbReference type="Proteomes" id="UP001174909">
    <property type="component" value="Unassembled WGS sequence"/>
</dbReference>
<reference evidence="3" key="1">
    <citation type="submission" date="2023-03" db="EMBL/GenBank/DDBJ databases">
        <authorList>
            <person name="Steffen K."/>
            <person name="Cardenas P."/>
        </authorList>
    </citation>
    <scope>NUCLEOTIDE SEQUENCE</scope>
</reference>
<dbReference type="SUPFAM" id="SSF56300">
    <property type="entry name" value="Metallo-dependent phosphatases"/>
    <property type="match status" value="1"/>
</dbReference>
<dbReference type="EMBL" id="CASHTH010002458">
    <property type="protein sequence ID" value="CAI8030137.1"/>
    <property type="molecule type" value="Genomic_DNA"/>
</dbReference>
<organism evidence="3 4">
    <name type="scientific">Geodia barretti</name>
    <name type="common">Barrett's horny sponge</name>
    <dbReference type="NCBI Taxonomy" id="519541"/>
    <lineage>
        <taxon>Eukaryota</taxon>
        <taxon>Metazoa</taxon>
        <taxon>Porifera</taxon>
        <taxon>Demospongiae</taxon>
        <taxon>Heteroscleromorpha</taxon>
        <taxon>Tetractinellida</taxon>
        <taxon>Astrophorina</taxon>
        <taxon>Geodiidae</taxon>
        <taxon>Geodia</taxon>
    </lineage>
</organism>
<dbReference type="InterPro" id="IPR052169">
    <property type="entry name" value="CW_Biosynth-Accessory"/>
</dbReference>
<comment type="similarity">
    <text evidence="1">Belongs to the CapA family.</text>
</comment>
<dbReference type="InterPro" id="IPR029052">
    <property type="entry name" value="Metallo-depent_PP-like"/>
</dbReference>
<gene>
    <name evidence="3" type="ORF">GBAR_LOCUS17095</name>
</gene>
<dbReference type="AlphaFoldDB" id="A0AA35SJI6"/>